<dbReference type="SUPFAM" id="SSF52980">
    <property type="entry name" value="Restriction endonuclease-like"/>
    <property type="match status" value="1"/>
</dbReference>
<reference evidence="2" key="1">
    <citation type="submission" date="2022-06" db="EMBL/GenBank/DDBJ databases">
        <title>Genome sequence of Phormidium yuhuli AB48 isolated from an industrial photobioreactor environment.</title>
        <authorList>
            <person name="Qiu Y."/>
            <person name="Noonan A.J.C."/>
            <person name="Dofher K."/>
            <person name="Koch M."/>
            <person name="Kieft B."/>
            <person name="Lin X."/>
            <person name="Ziels R.M."/>
            <person name="Hallam S.J."/>
        </authorList>
    </citation>
    <scope>NUCLEOTIDE SEQUENCE</scope>
    <source>
        <strain evidence="2">AB48</strain>
    </source>
</reference>
<accession>A0ABY5ARQ6</accession>
<gene>
    <name evidence="2" type="ORF">NEA10_04005</name>
</gene>
<evidence type="ECO:0000313" key="3">
    <source>
        <dbReference type="Proteomes" id="UP001056708"/>
    </source>
</evidence>
<dbReference type="EMBL" id="CP098611">
    <property type="protein sequence ID" value="USR91902.1"/>
    <property type="molecule type" value="Genomic_DNA"/>
</dbReference>
<dbReference type="InterPro" id="IPR008538">
    <property type="entry name" value="Uma2"/>
</dbReference>
<proteinExistence type="predicted"/>
<dbReference type="RefSeq" id="WP_252663929.1">
    <property type="nucleotide sequence ID" value="NZ_CP098611.1"/>
</dbReference>
<dbReference type="Pfam" id="PF05685">
    <property type="entry name" value="Uma2"/>
    <property type="match status" value="1"/>
</dbReference>
<dbReference type="PANTHER" id="PTHR33352:SF2">
    <property type="entry name" value="SLL0995 PROTEIN"/>
    <property type="match status" value="1"/>
</dbReference>
<keyword evidence="2" id="KW-0378">Hydrolase</keyword>
<dbReference type="Proteomes" id="UP001056708">
    <property type="component" value="Chromosome"/>
</dbReference>
<keyword evidence="2" id="KW-0540">Nuclease</keyword>
<organism evidence="2 3">
    <name type="scientific">Phormidium yuhuli AB48</name>
    <dbReference type="NCBI Taxonomy" id="2940671"/>
    <lineage>
        <taxon>Bacteria</taxon>
        <taxon>Bacillati</taxon>
        <taxon>Cyanobacteriota</taxon>
        <taxon>Cyanophyceae</taxon>
        <taxon>Oscillatoriophycideae</taxon>
        <taxon>Oscillatoriales</taxon>
        <taxon>Oscillatoriaceae</taxon>
        <taxon>Phormidium</taxon>
        <taxon>Phormidium yuhuli</taxon>
    </lineage>
</organism>
<protein>
    <submittedName>
        <fullName evidence="2">Uma2 family endonuclease</fullName>
    </submittedName>
</protein>
<dbReference type="InterPro" id="IPR011335">
    <property type="entry name" value="Restrct_endonuc-II-like"/>
</dbReference>
<dbReference type="GO" id="GO:0004519">
    <property type="term" value="F:endonuclease activity"/>
    <property type="evidence" value="ECO:0007669"/>
    <property type="project" value="UniProtKB-KW"/>
</dbReference>
<sequence length="225" mass="26245">MVHTPVPSELLYPDSDGKPMAENTLQYRWIVRLVTNLKQLLKDEMAFVAGDLLWYPLPIERPPAPCQAPDAMVVLGRPDGDRGSYKQWEEENIAPQVVFEILSPSNTMSEMAAKQQFYEQYGVLEMFFYNPQSLDFWGYQRPTVTDRFMLVTPLHLPWTSPLLKIRFERSEDGLALYYPDGEPFKEPGELFAEREQARREREQARRERDRAFAKLRELGVDPETL</sequence>
<evidence type="ECO:0000259" key="1">
    <source>
        <dbReference type="Pfam" id="PF05685"/>
    </source>
</evidence>
<evidence type="ECO:0000313" key="2">
    <source>
        <dbReference type="EMBL" id="USR91902.1"/>
    </source>
</evidence>
<name>A0ABY5ARQ6_9CYAN</name>
<keyword evidence="2" id="KW-0255">Endonuclease</keyword>
<dbReference type="InterPro" id="IPR012296">
    <property type="entry name" value="Nuclease_put_TT1808"/>
</dbReference>
<dbReference type="PANTHER" id="PTHR33352">
    <property type="entry name" value="SLR1095 PROTEIN"/>
    <property type="match status" value="1"/>
</dbReference>
<keyword evidence="3" id="KW-1185">Reference proteome</keyword>
<dbReference type="CDD" id="cd06260">
    <property type="entry name" value="DUF820-like"/>
    <property type="match status" value="1"/>
</dbReference>
<feature type="domain" description="Putative restriction endonuclease" evidence="1">
    <location>
        <begin position="30"/>
        <end position="142"/>
    </location>
</feature>
<dbReference type="Gene3D" id="3.90.1570.10">
    <property type="entry name" value="tt1808, chain A"/>
    <property type="match status" value="1"/>
</dbReference>